<evidence type="ECO:0000313" key="2">
    <source>
        <dbReference type="EMBL" id="MBL0385858.1"/>
    </source>
</evidence>
<comment type="similarity">
    <text evidence="1">Belongs to the WXG100 family.</text>
</comment>
<accession>A0ABS1J889</accession>
<gene>
    <name evidence="2" type="ORF">JJB07_04270</name>
</gene>
<dbReference type="Proteomes" id="UP000602284">
    <property type="component" value="Unassembled WGS sequence"/>
</dbReference>
<proteinExistence type="inferred from homology"/>
<dbReference type="Gene3D" id="1.10.287.1060">
    <property type="entry name" value="ESAT-6-like"/>
    <property type="match status" value="1"/>
</dbReference>
<dbReference type="NCBIfam" id="TIGR03930">
    <property type="entry name" value="WXG100_ESAT6"/>
    <property type="match status" value="1"/>
</dbReference>
<dbReference type="InterPro" id="IPR010310">
    <property type="entry name" value="T7SS_ESAT-6-like"/>
</dbReference>
<reference evidence="2 3" key="1">
    <citation type="submission" date="2021-01" db="EMBL/GenBank/DDBJ databases">
        <title>Tumebacillus sp. strain ITR2 16S ribosomal RNA gene Genome sequencing and assembly.</title>
        <authorList>
            <person name="Kang M."/>
        </authorList>
    </citation>
    <scope>NUCLEOTIDE SEQUENCE [LARGE SCALE GENOMIC DNA]</scope>
    <source>
        <strain evidence="2 3">ITR2</strain>
    </source>
</reference>
<evidence type="ECO:0000256" key="1">
    <source>
        <dbReference type="RuleBase" id="RU362001"/>
    </source>
</evidence>
<dbReference type="EMBL" id="JAEQNB010000001">
    <property type="protein sequence ID" value="MBL0385858.1"/>
    <property type="molecule type" value="Genomic_DNA"/>
</dbReference>
<dbReference type="RefSeq" id="WP_201631404.1">
    <property type="nucleotide sequence ID" value="NZ_JAEQNB010000001.1"/>
</dbReference>
<comment type="caution">
    <text evidence="2">The sequence shown here is derived from an EMBL/GenBank/DDBJ whole genome shotgun (WGS) entry which is preliminary data.</text>
</comment>
<evidence type="ECO:0000313" key="3">
    <source>
        <dbReference type="Proteomes" id="UP000602284"/>
    </source>
</evidence>
<name>A0ABS1J889_9BACL</name>
<dbReference type="InterPro" id="IPR036689">
    <property type="entry name" value="ESAT-6-like_sf"/>
</dbReference>
<protein>
    <recommendedName>
        <fullName evidence="1">ESAT-6-like protein</fullName>
    </recommendedName>
</protein>
<keyword evidence="3" id="KW-1185">Reference proteome</keyword>
<dbReference type="SUPFAM" id="SSF140453">
    <property type="entry name" value="EsxAB dimer-like"/>
    <property type="match status" value="1"/>
</dbReference>
<sequence>MSMGNQFNVTPEQLHNASMSLQNSYNNIESFYNQAYNTVQSISGAWGGDAQKAYEDWFNHFNKGHKEMMDALQSFINATQTAAQAYSDTESAVKGMFNR</sequence>
<dbReference type="Pfam" id="PF06013">
    <property type="entry name" value="WXG100"/>
    <property type="match status" value="1"/>
</dbReference>
<organism evidence="2 3">
    <name type="scientific">Tumebacillus amylolyticus</name>
    <dbReference type="NCBI Taxonomy" id="2801339"/>
    <lineage>
        <taxon>Bacteria</taxon>
        <taxon>Bacillati</taxon>
        <taxon>Bacillota</taxon>
        <taxon>Bacilli</taxon>
        <taxon>Bacillales</taxon>
        <taxon>Alicyclobacillaceae</taxon>
        <taxon>Tumebacillus</taxon>
    </lineage>
</organism>